<sequence length="145" mass="16170">MEFMHRRSMIMCFSRVFGRVDAFHVGAHPHANRSPSSKGAISGTGGPRVNGRHEVLLLQLPLHFVSLSDNALGSYRPLRSILKRVLLKLSERGAMPWNNIGRLMIMAIAFFKVPKSVARFIAEIIKFDLAQVTCIPNHDSPALSH</sequence>
<accession>A0A1C7LNH8</accession>
<keyword evidence="2" id="KW-1185">Reference proteome</keyword>
<dbReference type="Proteomes" id="UP000092993">
    <property type="component" value="Unassembled WGS sequence"/>
</dbReference>
<evidence type="ECO:0000313" key="2">
    <source>
        <dbReference type="Proteomes" id="UP000092993"/>
    </source>
</evidence>
<gene>
    <name evidence="1" type="ORF">A0H81_13878</name>
</gene>
<comment type="caution">
    <text evidence="1">The sequence shown here is derived from an EMBL/GenBank/DDBJ whole genome shotgun (WGS) entry which is preliminary data.</text>
</comment>
<organism evidence="1 2">
    <name type="scientific">Grifola frondosa</name>
    <name type="common">Maitake</name>
    <name type="synonym">Polyporus frondosus</name>
    <dbReference type="NCBI Taxonomy" id="5627"/>
    <lineage>
        <taxon>Eukaryota</taxon>
        <taxon>Fungi</taxon>
        <taxon>Dikarya</taxon>
        <taxon>Basidiomycota</taxon>
        <taxon>Agaricomycotina</taxon>
        <taxon>Agaricomycetes</taxon>
        <taxon>Polyporales</taxon>
        <taxon>Grifolaceae</taxon>
        <taxon>Grifola</taxon>
    </lineage>
</organism>
<dbReference type="EMBL" id="LUGG01000032">
    <property type="protein sequence ID" value="OBZ66303.1"/>
    <property type="molecule type" value="Genomic_DNA"/>
</dbReference>
<dbReference type="AlphaFoldDB" id="A0A1C7LNH8"/>
<name>A0A1C7LNH8_GRIFR</name>
<reference evidence="1 2" key="1">
    <citation type="submission" date="2016-03" db="EMBL/GenBank/DDBJ databases">
        <title>Whole genome sequencing of Grifola frondosa 9006-11.</title>
        <authorList>
            <person name="Min B."/>
            <person name="Park H."/>
            <person name="Kim J.-G."/>
            <person name="Cho H."/>
            <person name="Oh Y.-L."/>
            <person name="Kong W.-S."/>
            <person name="Choi I.-G."/>
        </authorList>
    </citation>
    <scope>NUCLEOTIDE SEQUENCE [LARGE SCALE GENOMIC DNA]</scope>
    <source>
        <strain evidence="1 2">9006-11</strain>
    </source>
</reference>
<evidence type="ECO:0000313" key="1">
    <source>
        <dbReference type="EMBL" id="OBZ66303.1"/>
    </source>
</evidence>
<proteinExistence type="predicted"/>
<protein>
    <submittedName>
        <fullName evidence="1">Uncharacterized protein</fullName>
    </submittedName>
</protein>